<proteinExistence type="inferred from homology"/>
<evidence type="ECO:0000256" key="7">
    <source>
        <dbReference type="ARBA" id="ARBA00022475"/>
    </source>
</evidence>
<keyword evidence="15" id="KW-1185">Reference proteome</keyword>
<reference evidence="14 15" key="1">
    <citation type="submission" date="2021-03" db="EMBL/GenBank/DDBJ databases">
        <title>Genomic Encyclopedia of Type Strains, Phase IV (KMG-IV): sequencing the most valuable type-strain genomes for metagenomic binning, comparative biology and taxonomic classification.</title>
        <authorList>
            <person name="Goeker M."/>
        </authorList>
    </citation>
    <scope>NUCLEOTIDE SEQUENCE [LARGE SCALE GENOMIC DNA]</scope>
    <source>
        <strain evidence="14 15">DSM 23491</strain>
    </source>
</reference>
<evidence type="ECO:0000313" key="15">
    <source>
        <dbReference type="Proteomes" id="UP001519273"/>
    </source>
</evidence>
<feature type="transmembrane region" description="Helical" evidence="13">
    <location>
        <begin position="357"/>
        <end position="378"/>
    </location>
</feature>
<dbReference type="PANTHER" id="PTHR43298">
    <property type="entry name" value="MULTIDRUG RESISTANCE PROTEIN NORM-RELATED"/>
    <property type="match status" value="1"/>
</dbReference>
<accession>A0ABS4H8I5</accession>
<dbReference type="InterPro" id="IPR002528">
    <property type="entry name" value="MATE_fam"/>
</dbReference>
<evidence type="ECO:0000256" key="9">
    <source>
        <dbReference type="ARBA" id="ARBA00022989"/>
    </source>
</evidence>
<evidence type="ECO:0000256" key="4">
    <source>
        <dbReference type="ARBA" id="ARBA00020268"/>
    </source>
</evidence>
<evidence type="ECO:0000256" key="5">
    <source>
        <dbReference type="ARBA" id="ARBA00022448"/>
    </source>
</evidence>
<feature type="transmembrane region" description="Helical" evidence="13">
    <location>
        <begin position="12"/>
        <end position="34"/>
    </location>
</feature>
<feature type="transmembrane region" description="Helical" evidence="13">
    <location>
        <begin position="321"/>
        <end position="345"/>
    </location>
</feature>
<keyword evidence="10" id="KW-0406">Ion transport</keyword>
<dbReference type="Proteomes" id="UP001519273">
    <property type="component" value="Unassembled WGS sequence"/>
</dbReference>
<evidence type="ECO:0000256" key="11">
    <source>
        <dbReference type="ARBA" id="ARBA00023136"/>
    </source>
</evidence>
<comment type="subcellular location">
    <subcellularLocation>
        <location evidence="2">Cell membrane</location>
        <topology evidence="2">Multi-pass membrane protein</topology>
    </subcellularLocation>
</comment>
<comment type="similarity">
    <text evidence="3">Belongs to the multi antimicrobial extrusion (MATE) (TC 2.A.66.1) family.</text>
</comment>
<comment type="caution">
    <text evidence="14">The sequence shown here is derived from an EMBL/GenBank/DDBJ whole genome shotgun (WGS) entry which is preliminary data.</text>
</comment>
<dbReference type="PANTHER" id="PTHR43298:SF2">
    <property type="entry name" value="FMN_FAD EXPORTER YEEO-RELATED"/>
    <property type="match status" value="1"/>
</dbReference>
<evidence type="ECO:0000256" key="3">
    <source>
        <dbReference type="ARBA" id="ARBA00010199"/>
    </source>
</evidence>
<evidence type="ECO:0000256" key="13">
    <source>
        <dbReference type="SAM" id="Phobius"/>
    </source>
</evidence>
<dbReference type="PIRSF" id="PIRSF006603">
    <property type="entry name" value="DinF"/>
    <property type="match status" value="1"/>
</dbReference>
<protein>
    <recommendedName>
        <fullName evidence="4">Probable multidrug resistance protein NorM</fullName>
    </recommendedName>
    <alternativeName>
        <fullName evidence="12">Multidrug-efflux transporter</fullName>
    </alternativeName>
</protein>
<name>A0ABS4H8I5_9BACL</name>
<gene>
    <name evidence="14" type="ORF">J2Z20_003512</name>
</gene>
<organism evidence="14 15">
    <name type="scientific">Paenibacillus sediminis</name>
    <dbReference type="NCBI Taxonomy" id="664909"/>
    <lineage>
        <taxon>Bacteria</taxon>
        <taxon>Bacillati</taxon>
        <taxon>Bacillota</taxon>
        <taxon>Bacilli</taxon>
        <taxon>Bacillales</taxon>
        <taxon>Paenibacillaceae</taxon>
        <taxon>Paenibacillus</taxon>
    </lineage>
</organism>
<feature type="transmembrane region" description="Helical" evidence="13">
    <location>
        <begin position="254"/>
        <end position="272"/>
    </location>
</feature>
<dbReference type="InterPro" id="IPR050222">
    <property type="entry name" value="MATE_MdtK"/>
</dbReference>
<dbReference type="RefSeq" id="WP_209853180.1">
    <property type="nucleotide sequence ID" value="NZ_CBCRVE010000016.1"/>
</dbReference>
<evidence type="ECO:0000256" key="6">
    <source>
        <dbReference type="ARBA" id="ARBA00022449"/>
    </source>
</evidence>
<feature type="transmembrane region" description="Helical" evidence="13">
    <location>
        <begin position="194"/>
        <end position="216"/>
    </location>
</feature>
<feature type="transmembrane region" description="Helical" evidence="13">
    <location>
        <begin position="162"/>
        <end position="182"/>
    </location>
</feature>
<keyword evidence="6" id="KW-0050">Antiport</keyword>
<evidence type="ECO:0000256" key="10">
    <source>
        <dbReference type="ARBA" id="ARBA00023065"/>
    </source>
</evidence>
<dbReference type="InterPro" id="IPR048279">
    <property type="entry name" value="MdtK-like"/>
</dbReference>
<keyword evidence="11 13" id="KW-0472">Membrane</keyword>
<feature type="transmembrane region" description="Helical" evidence="13">
    <location>
        <begin position="46"/>
        <end position="74"/>
    </location>
</feature>
<keyword evidence="9 13" id="KW-1133">Transmembrane helix</keyword>
<sequence>MTKKTGKLSGYQEILAISLPVLAGSITSMLIGVIDTAMMGRYSIDGLAGVAAAAAVFNIFSNIVTGAMMGHQVLASRRFGAGTPNQVGVSFRHSLVFAGGFALIGVIILLVTSNWLMLLLTDSNDVLKSGTSYLYARSPELLIMVPAMLIQSTFNAEKQAKWSMYTMILVASTTVIFNYPLIYGMGALPALGAMGSGLGSVLARTVGLLFLLAVAYKKNLFKRIRPHNFRFQVKEFAQVCNISLPAIFSGAFDYLANTFFFIIMGMIGNFYLAGGRIAFNLIMIFFSIAMSLSMGCQILVGRSWGARNLSMIQFYVSRCRLLVTVILSLLALPLIVWPQGVVSIFTSFTEVQEVTLGAIQIIGLCAPILALACTNVSALRGMGKTKWDMYTNVLPGYLLRLPIAWLLGIVAGWHLTGLYIGYIAYWLGRLAIGQIMLVKAMKITEEQVEN</sequence>
<feature type="transmembrane region" description="Helical" evidence="13">
    <location>
        <begin position="278"/>
        <end position="300"/>
    </location>
</feature>
<comment type="function">
    <text evidence="1">Multidrug efflux pump.</text>
</comment>
<evidence type="ECO:0000256" key="8">
    <source>
        <dbReference type="ARBA" id="ARBA00022692"/>
    </source>
</evidence>
<keyword evidence="5" id="KW-0813">Transport</keyword>
<evidence type="ECO:0000313" key="14">
    <source>
        <dbReference type="EMBL" id="MBP1938572.1"/>
    </source>
</evidence>
<feature type="transmembrane region" description="Helical" evidence="13">
    <location>
        <begin position="95"/>
        <end position="120"/>
    </location>
</feature>
<evidence type="ECO:0000256" key="2">
    <source>
        <dbReference type="ARBA" id="ARBA00004651"/>
    </source>
</evidence>
<evidence type="ECO:0000256" key="1">
    <source>
        <dbReference type="ARBA" id="ARBA00003408"/>
    </source>
</evidence>
<dbReference type="NCBIfam" id="TIGR00797">
    <property type="entry name" value="matE"/>
    <property type="match status" value="1"/>
</dbReference>
<dbReference type="EMBL" id="JAGGKP010000017">
    <property type="protein sequence ID" value="MBP1938572.1"/>
    <property type="molecule type" value="Genomic_DNA"/>
</dbReference>
<feature type="transmembrane region" description="Helical" evidence="13">
    <location>
        <begin position="390"/>
        <end position="413"/>
    </location>
</feature>
<dbReference type="Pfam" id="PF01554">
    <property type="entry name" value="MatE"/>
    <property type="match status" value="2"/>
</dbReference>
<keyword evidence="7" id="KW-1003">Cell membrane</keyword>
<keyword evidence="8 13" id="KW-0812">Transmembrane</keyword>
<evidence type="ECO:0000256" key="12">
    <source>
        <dbReference type="ARBA" id="ARBA00031636"/>
    </source>
</evidence>